<gene>
    <name evidence="4" type="ORF">VT50_0238035</name>
</gene>
<dbReference type="GO" id="GO:0006633">
    <property type="term" value="P:fatty acid biosynthetic process"/>
    <property type="evidence" value="ECO:0007669"/>
    <property type="project" value="TreeGrafter"/>
</dbReference>
<dbReference type="Gene3D" id="6.10.140.1830">
    <property type="match status" value="1"/>
</dbReference>
<evidence type="ECO:0000259" key="3">
    <source>
        <dbReference type="SMART" id="SM00827"/>
    </source>
</evidence>
<feature type="non-terminal residue" evidence="4">
    <location>
        <position position="221"/>
    </location>
</feature>
<protein>
    <recommendedName>
        <fullName evidence="3">Malonyl-CoA:ACP transacylase (MAT) domain-containing protein</fullName>
    </recommendedName>
</protein>
<dbReference type="SMART" id="SM00827">
    <property type="entry name" value="PKS_AT"/>
    <property type="match status" value="1"/>
</dbReference>
<dbReference type="InterPro" id="IPR041618">
    <property type="entry name" value="PKS_DE"/>
</dbReference>
<evidence type="ECO:0000313" key="5">
    <source>
        <dbReference type="Proteomes" id="UP000033615"/>
    </source>
</evidence>
<dbReference type="Proteomes" id="UP000033615">
    <property type="component" value="Unassembled WGS sequence"/>
</dbReference>
<evidence type="ECO:0000256" key="2">
    <source>
        <dbReference type="ARBA" id="ARBA00023268"/>
    </source>
</evidence>
<comment type="caution">
    <text evidence="4">The sequence shown here is derived from an EMBL/GenBank/DDBJ whole genome shotgun (WGS) entry which is preliminary data.</text>
</comment>
<proteinExistence type="predicted"/>
<feature type="domain" description="Malonyl-CoA:ACP transacylase (MAT)" evidence="3">
    <location>
        <begin position="1"/>
        <end position="120"/>
    </location>
</feature>
<dbReference type="Pfam" id="PF00698">
    <property type="entry name" value="Acyl_transf_1"/>
    <property type="match status" value="1"/>
</dbReference>
<reference evidence="4" key="1">
    <citation type="submission" date="2016-12" db="EMBL/GenBank/DDBJ databases">
        <title>Genome sequence of Streptomyces antioxidans MUSC 164.</title>
        <authorList>
            <person name="Lee L.-H."/>
            <person name="Ser H.-L."/>
        </authorList>
    </citation>
    <scope>NUCLEOTIDE SEQUENCE [LARGE SCALE GENOMIC DNA]</scope>
    <source>
        <strain evidence="4">MUSC 164</strain>
    </source>
</reference>
<keyword evidence="2" id="KW-0511">Multifunctional enzyme</keyword>
<dbReference type="GO" id="GO:0004312">
    <property type="term" value="F:fatty acid synthase activity"/>
    <property type="evidence" value="ECO:0007669"/>
    <property type="project" value="TreeGrafter"/>
</dbReference>
<dbReference type="InterPro" id="IPR016035">
    <property type="entry name" value="Acyl_Trfase/lysoPLipase"/>
</dbReference>
<name>A0A1V4CLL4_9ACTN</name>
<dbReference type="OrthoDB" id="9778690at2"/>
<dbReference type="SUPFAM" id="SSF52151">
    <property type="entry name" value="FabD/lysophospholipase-like"/>
    <property type="match status" value="1"/>
</dbReference>
<dbReference type="InterPro" id="IPR050091">
    <property type="entry name" value="PKS_NRPS_Biosynth_Enz"/>
</dbReference>
<feature type="non-terminal residue" evidence="4">
    <location>
        <position position="1"/>
    </location>
</feature>
<evidence type="ECO:0000313" key="4">
    <source>
        <dbReference type="EMBL" id="OPF65772.1"/>
    </source>
</evidence>
<dbReference type="InterPro" id="IPR014043">
    <property type="entry name" value="Acyl_transferase_dom"/>
</dbReference>
<evidence type="ECO:0000256" key="1">
    <source>
        <dbReference type="ARBA" id="ARBA00022679"/>
    </source>
</evidence>
<dbReference type="Pfam" id="PF18369">
    <property type="entry name" value="PKS_DE"/>
    <property type="match status" value="1"/>
</dbReference>
<keyword evidence="1" id="KW-0808">Transferase</keyword>
<dbReference type="Gene3D" id="3.40.366.10">
    <property type="entry name" value="Malonyl-Coenzyme A Acyl Carrier Protein, domain 2"/>
    <property type="match status" value="1"/>
</dbReference>
<dbReference type="InterPro" id="IPR001227">
    <property type="entry name" value="Ac_transferase_dom_sf"/>
</dbReference>
<dbReference type="PANTHER" id="PTHR43775">
    <property type="entry name" value="FATTY ACID SYNTHASE"/>
    <property type="match status" value="1"/>
</dbReference>
<dbReference type="EMBL" id="LAKD02000271">
    <property type="protein sequence ID" value="OPF65772.1"/>
    <property type="molecule type" value="Genomic_DNA"/>
</dbReference>
<dbReference type="AlphaFoldDB" id="A0A1V4CLL4"/>
<dbReference type="RefSeq" id="WP_143645420.1">
    <property type="nucleotide sequence ID" value="NZ_LAKD02000271.1"/>
</dbReference>
<accession>A0A1V4CLL4</accession>
<dbReference type="PANTHER" id="PTHR43775:SF51">
    <property type="entry name" value="INACTIVE PHENOLPHTHIOCEROL SYNTHESIS POLYKETIDE SYNTHASE TYPE I PKS1-RELATED"/>
    <property type="match status" value="1"/>
</dbReference>
<organism evidence="4 5">
    <name type="scientific">Streptomyces antioxidans</name>
    <dbReference type="NCBI Taxonomy" id="1507734"/>
    <lineage>
        <taxon>Bacteria</taxon>
        <taxon>Bacillati</taxon>
        <taxon>Actinomycetota</taxon>
        <taxon>Actinomycetes</taxon>
        <taxon>Kitasatosporales</taxon>
        <taxon>Streptomycetaceae</taxon>
        <taxon>Streptomyces</taxon>
    </lineage>
</organism>
<keyword evidence="5" id="KW-1185">Reference proteome</keyword>
<sequence length="221" mass="24460">KTRRLKVSHAFHSPRMDAMLDDFRRVVERLSFAPPSIDLVSNVTGKVADAEVCSPEYWVRHVRAAVRFADGVRALEAQGVTTFLEVGPDGVLAAMTQDCLAEWAEPDAAPVVVPVLRKGRPEAVALTMALARLHVHGSVVDWQSAFHGLETTRVDLPTYPFQRQRYWIEKSADTAGIDAGIRDEVDAWFWQAVEREDLESLARTLDVDDEATLGAVLPALS</sequence>